<dbReference type="WBParaSite" id="EN70_7589">
    <property type="protein sequence ID" value="EN70_7589"/>
    <property type="gene ID" value="EN70_7589"/>
</dbReference>
<accession>A0A1I7VYE7</accession>
<proteinExistence type="predicted"/>
<evidence type="ECO:0000313" key="3">
    <source>
        <dbReference type="WBParaSite" id="EN70_7589"/>
    </source>
</evidence>
<feature type="region of interest" description="Disordered" evidence="1">
    <location>
        <begin position="1"/>
        <end position="27"/>
    </location>
</feature>
<reference evidence="2" key="1">
    <citation type="submission" date="2012-04" db="EMBL/GenBank/DDBJ databases">
        <title>The Genome Sequence of Loa loa.</title>
        <authorList>
            <consortium name="The Broad Institute Genome Sequencing Platform"/>
            <consortium name="Broad Institute Genome Sequencing Center for Infectious Disease"/>
            <person name="Nutman T.B."/>
            <person name="Fink D.L."/>
            <person name="Russ C."/>
            <person name="Young S."/>
            <person name="Zeng Q."/>
            <person name="Gargeya S."/>
            <person name="Alvarado L."/>
            <person name="Berlin A."/>
            <person name="Chapman S.B."/>
            <person name="Chen Z."/>
            <person name="Freedman E."/>
            <person name="Gellesch M."/>
            <person name="Goldberg J."/>
            <person name="Griggs A."/>
            <person name="Gujja S."/>
            <person name="Heilman E.R."/>
            <person name="Heiman D."/>
            <person name="Howarth C."/>
            <person name="Mehta T."/>
            <person name="Neiman D."/>
            <person name="Pearson M."/>
            <person name="Roberts A."/>
            <person name="Saif S."/>
            <person name="Shea T."/>
            <person name="Shenoy N."/>
            <person name="Sisk P."/>
            <person name="Stolte C."/>
            <person name="Sykes S."/>
            <person name="White J."/>
            <person name="Yandava C."/>
            <person name="Haas B."/>
            <person name="Henn M.R."/>
            <person name="Nusbaum C."/>
            <person name="Birren B."/>
        </authorList>
    </citation>
    <scope>NUCLEOTIDE SEQUENCE [LARGE SCALE GENOMIC DNA]</scope>
</reference>
<dbReference type="AlphaFoldDB" id="A0A1I7VYE7"/>
<keyword evidence="2" id="KW-1185">Reference proteome</keyword>
<feature type="compositionally biased region" description="Basic and acidic residues" evidence="1">
    <location>
        <begin position="1"/>
        <end position="11"/>
    </location>
</feature>
<name>A0A1I7VYE7_LOALO</name>
<reference evidence="3" key="2">
    <citation type="submission" date="2016-11" db="UniProtKB">
        <authorList>
            <consortium name="WormBaseParasite"/>
        </authorList>
    </citation>
    <scope>IDENTIFICATION</scope>
</reference>
<dbReference type="Proteomes" id="UP000095285">
    <property type="component" value="Unassembled WGS sequence"/>
</dbReference>
<organism evidence="2 3">
    <name type="scientific">Loa loa</name>
    <name type="common">Eye worm</name>
    <name type="synonym">Filaria loa</name>
    <dbReference type="NCBI Taxonomy" id="7209"/>
    <lineage>
        <taxon>Eukaryota</taxon>
        <taxon>Metazoa</taxon>
        <taxon>Ecdysozoa</taxon>
        <taxon>Nematoda</taxon>
        <taxon>Chromadorea</taxon>
        <taxon>Rhabditida</taxon>
        <taxon>Spirurina</taxon>
        <taxon>Spiruromorpha</taxon>
        <taxon>Filarioidea</taxon>
        <taxon>Onchocercidae</taxon>
        <taxon>Loa</taxon>
    </lineage>
</organism>
<feature type="region of interest" description="Disordered" evidence="1">
    <location>
        <begin position="126"/>
        <end position="146"/>
    </location>
</feature>
<evidence type="ECO:0000313" key="2">
    <source>
        <dbReference type="Proteomes" id="UP000095285"/>
    </source>
</evidence>
<protein>
    <submittedName>
        <fullName evidence="3">Eka-like protein</fullName>
    </submittedName>
</protein>
<sequence length="328" mass="36674">MDTKLTIDKLGQKPRYNPGGTSALSMVRSNSKPLSSAVRSNQHSSQLNHWDSECDAYPTANGRRNRLKLLKECLICFKDSHNGERCEIKKQCFYCKALHNSALCDSRSTASSNSLVHSEVKGDHENLQIPPKMDYSPSLYNSTNTTRTNTTKETLLLCKEAKKLSQQLKLTESDKQIMKITPFGMRNPTLCATASTQLKVQTMENDLISNVQELSSSHMLVQSEVGPMIAGSGDRWNCEEIINELQASFIIDKENNTNPYLMKGNIILDMANGNDENLTKKSPRAIRKQLLMMETSPEETFDPNNVRINAELELAHNQDAVNTSSTKG</sequence>
<evidence type="ECO:0000256" key="1">
    <source>
        <dbReference type="SAM" id="MobiDB-lite"/>
    </source>
</evidence>